<dbReference type="PANTHER" id="PTHR19303">
    <property type="entry name" value="TRANSPOSON"/>
    <property type="match status" value="1"/>
</dbReference>
<dbReference type="GO" id="GO:0005634">
    <property type="term" value="C:nucleus"/>
    <property type="evidence" value="ECO:0007669"/>
    <property type="project" value="TreeGrafter"/>
</dbReference>
<sequence>MSPKQPSAAATQTGNAGVKKLSYSFSQKAQLYKHSKENPQLKARELSAWFKREFGLEIPRSTIYDIIKNPKFNLDLGAMTLVEQAKRKDRKSQNPVLEDALLRYYMLSSETPETFRRDLLLETAARLWHQIDSLRHKPFPKLGIKWQDKFFVRTALRSRKTQAVAPTPCVVAATPADLQRALAPFAPRDRFNADETGLLWKLIPAEQHAFAAASTSPPLLHRDRISLVLACNADASERLDIWAVGCSPTPHSFLQRPAVATLGIVWRHDPTALVTLHEFMAYLRWFDEKMGGRHRRVALILTTTALHCAAVALLDKKRQPLVNTTVLWVAPAPGPAYLRSPSSSTAHQPLDHGITHALKTQWRRLWLQYILAQYNSRSSPSSFFDHYHLHKALTWLHVAWAEHLSNASVRTGFAHAVGEHDRPGPAPGPDPVIAETIATLASVGLLQSSMAADDFIAPADETVRFEPTLLSRPDWEIAIVAEEINREQAEQCRYNNAIANGNGTGNADCDEGVTTVTRRQNVNDDSESVLATPVEVEIRKTLSALAFVDQFLYAYPTLDSRQRYQDSVKSMVTSLEGKLAELRSAQDS</sequence>
<dbReference type="Pfam" id="PF03184">
    <property type="entry name" value="DDE_1"/>
    <property type="match status" value="1"/>
</dbReference>
<dbReference type="Proteomes" id="UP000750522">
    <property type="component" value="Unassembled WGS sequence"/>
</dbReference>
<dbReference type="EMBL" id="QQZK01000029">
    <property type="protein sequence ID" value="KAF5102504.1"/>
    <property type="molecule type" value="Genomic_DNA"/>
</dbReference>
<dbReference type="InterPro" id="IPR004875">
    <property type="entry name" value="DDE_SF_endonuclease_dom"/>
</dbReference>
<protein>
    <recommendedName>
        <fullName evidence="2">HTH CENPB-type domain-containing protein</fullName>
    </recommendedName>
</protein>
<dbReference type="GO" id="GO:0003677">
    <property type="term" value="F:DNA binding"/>
    <property type="evidence" value="ECO:0007669"/>
    <property type="project" value="UniProtKB-KW"/>
</dbReference>
<feature type="domain" description="HTH CENPB-type" evidence="2">
    <location>
        <begin position="85"/>
        <end position="160"/>
    </location>
</feature>
<accession>A0A9P5KU17</accession>
<reference evidence="3" key="2">
    <citation type="submission" date="2020-01" db="EMBL/GenBank/DDBJ databases">
        <authorList>
            <person name="Perkins V."/>
            <person name="Lessard M.-H."/>
            <person name="Dugat-Bony E."/>
            <person name="Frenette M."/>
            <person name="Labrie S."/>
        </authorList>
    </citation>
    <scope>NUCLEOTIDE SEQUENCE</scope>
    <source>
        <strain evidence="3">LMA-70</strain>
    </source>
</reference>
<proteinExistence type="predicted"/>
<evidence type="ECO:0000259" key="2">
    <source>
        <dbReference type="PROSITE" id="PS51253"/>
    </source>
</evidence>
<evidence type="ECO:0000313" key="3">
    <source>
        <dbReference type="EMBL" id="KAF5102504.1"/>
    </source>
</evidence>
<dbReference type="PANTHER" id="PTHR19303:SF73">
    <property type="entry name" value="PROTEIN PDC2"/>
    <property type="match status" value="1"/>
</dbReference>
<organism evidence="3 4">
    <name type="scientific">Geotrichum candidum</name>
    <name type="common">Oospora lactis</name>
    <name type="synonym">Dipodascus geotrichum</name>
    <dbReference type="NCBI Taxonomy" id="1173061"/>
    <lineage>
        <taxon>Eukaryota</taxon>
        <taxon>Fungi</taxon>
        <taxon>Dikarya</taxon>
        <taxon>Ascomycota</taxon>
        <taxon>Saccharomycotina</taxon>
        <taxon>Dipodascomycetes</taxon>
        <taxon>Dipodascales</taxon>
        <taxon>Dipodascaceae</taxon>
        <taxon>Geotrichum</taxon>
    </lineage>
</organism>
<dbReference type="InterPro" id="IPR006600">
    <property type="entry name" value="HTH_CenpB_DNA-bd_dom"/>
</dbReference>
<gene>
    <name evidence="3" type="ORF">DV451_001797</name>
</gene>
<name>A0A9P5KU17_GEOCN</name>
<evidence type="ECO:0000313" key="4">
    <source>
        <dbReference type="Proteomes" id="UP000750522"/>
    </source>
</evidence>
<dbReference type="InterPro" id="IPR050863">
    <property type="entry name" value="CenT-Element_Derived"/>
</dbReference>
<dbReference type="PROSITE" id="PS51253">
    <property type="entry name" value="HTH_CENPB"/>
    <property type="match status" value="1"/>
</dbReference>
<keyword evidence="1" id="KW-0238">DNA-binding</keyword>
<reference evidence="3" key="1">
    <citation type="journal article" date="2020" name="Front. Microbiol.">
        <title>Phenotypic and Genetic Characterization of the Cheese Ripening Yeast Geotrichum candidum.</title>
        <authorList>
            <person name="Perkins V."/>
            <person name="Vignola S."/>
            <person name="Lessard M.H."/>
            <person name="Plante P.L."/>
            <person name="Corbeil J."/>
            <person name="Dugat-Bony E."/>
            <person name="Frenette M."/>
            <person name="Labrie S."/>
        </authorList>
    </citation>
    <scope>NUCLEOTIDE SEQUENCE</scope>
    <source>
        <strain evidence="3">LMA-70</strain>
    </source>
</reference>
<dbReference type="Gene3D" id="1.10.10.60">
    <property type="entry name" value="Homeodomain-like"/>
    <property type="match status" value="1"/>
</dbReference>
<evidence type="ECO:0000256" key="1">
    <source>
        <dbReference type="ARBA" id="ARBA00023125"/>
    </source>
</evidence>
<dbReference type="AlphaFoldDB" id="A0A9P5KU17"/>
<comment type="caution">
    <text evidence="3">The sequence shown here is derived from an EMBL/GenBank/DDBJ whole genome shotgun (WGS) entry which is preliminary data.</text>
</comment>